<evidence type="ECO:0000313" key="1">
    <source>
        <dbReference type="EMBL" id="PWG65565.1"/>
    </source>
</evidence>
<protein>
    <submittedName>
        <fullName evidence="1">Uncharacterized protein</fullName>
    </submittedName>
</protein>
<dbReference type="AlphaFoldDB" id="A0A2U2N8P3"/>
<name>A0A2U2N8P3_9BIFI</name>
<evidence type="ECO:0000313" key="2">
    <source>
        <dbReference type="Proteomes" id="UP000245876"/>
    </source>
</evidence>
<dbReference type="RefSeq" id="WP_146194715.1">
    <property type="nucleotide sequence ID" value="NZ_QFFM01000012.1"/>
</dbReference>
<proteinExistence type="predicted"/>
<dbReference type="EMBL" id="QFFM01000012">
    <property type="protein sequence ID" value="PWG65565.1"/>
    <property type="molecule type" value="Genomic_DNA"/>
</dbReference>
<feature type="non-terminal residue" evidence="1">
    <location>
        <position position="98"/>
    </location>
</feature>
<accession>A0A2U2N8P3</accession>
<organism evidence="1 2">
    <name type="scientific">Bifidobacterium callitrichidarum</name>
    <dbReference type="NCBI Taxonomy" id="2052941"/>
    <lineage>
        <taxon>Bacteria</taxon>
        <taxon>Bacillati</taxon>
        <taxon>Actinomycetota</taxon>
        <taxon>Actinomycetes</taxon>
        <taxon>Bifidobacteriales</taxon>
        <taxon>Bifidobacteriaceae</taxon>
        <taxon>Bifidobacterium</taxon>
    </lineage>
</organism>
<dbReference type="Proteomes" id="UP000245876">
    <property type="component" value="Unassembled WGS sequence"/>
</dbReference>
<gene>
    <name evidence="1" type="ORF">DF196_06330</name>
</gene>
<comment type="caution">
    <text evidence="1">The sequence shown here is derived from an EMBL/GenBank/DDBJ whole genome shotgun (WGS) entry which is preliminary data.</text>
</comment>
<keyword evidence="2" id="KW-1185">Reference proteome</keyword>
<reference evidence="1 2" key="1">
    <citation type="journal article" date="2018" name="Int. J. Syst. Evol. Microbiol.">
        <title>Bifidobacterium callitrichidarum sp. nov. from the faeces of the emperor tamarin (Saguinus imperator).</title>
        <authorList>
            <person name="Modesto M."/>
            <person name="Michelini S."/>
            <person name="Sansosti M.C."/>
            <person name="De Filippo C."/>
            <person name="Cavalieri D."/>
            <person name="Qvirist L."/>
            <person name="Andlid T."/>
            <person name="Spiezio C."/>
            <person name="Sandri C."/>
            <person name="Pascarelli S."/>
            <person name="Sgorbati B."/>
            <person name="Mattarelli P."/>
        </authorList>
    </citation>
    <scope>NUCLEOTIDE SEQUENCE [LARGE SCALE GENOMIC DNA]</scope>
    <source>
        <strain evidence="1 2">TRI 5</strain>
    </source>
</reference>
<sequence length="98" mass="11733">MTDENTVARAQSNPLVNTKHYRVVRREYKDLINYSIAGYPCEHEKCWPPQVSVSKDPIELRLYERFDNYQRNISVDDYANLITYMTGIRDWRLYTAPR</sequence>